<feature type="compositionally biased region" description="Low complexity" evidence="1">
    <location>
        <begin position="74"/>
        <end position="101"/>
    </location>
</feature>
<reference evidence="2" key="1">
    <citation type="submission" date="2014-12" db="EMBL/GenBank/DDBJ databases">
        <title>Genome Sequence of Valsa Canker Pathogens Uncovers a Specific Adaption of Colonization on Woody Bark.</title>
        <authorList>
            <person name="Yin Z."/>
            <person name="Liu H."/>
            <person name="Gao X."/>
            <person name="Li Z."/>
            <person name="Song N."/>
            <person name="Ke X."/>
            <person name="Dai Q."/>
            <person name="Wu Y."/>
            <person name="Sun Y."/>
            <person name="Xu J.-R."/>
            <person name="Kang Z.K."/>
            <person name="Wang L."/>
            <person name="Huang L."/>
        </authorList>
    </citation>
    <scope>NUCLEOTIDE SEQUENCE [LARGE SCALE GENOMIC DNA]</scope>
    <source>
        <strain evidence="2">03-8</strain>
    </source>
</reference>
<organism evidence="2 3">
    <name type="scientific">Cytospora mali</name>
    <name type="common">Apple Valsa canker fungus</name>
    <name type="synonym">Valsa mali</name>
    <dbReference type="NCBI Taxonomy" id="578113"/>
    <lineage>
        <taxon>Eukaryota</taxon>
        <taxon>Fungi</taxon>
        <taxon>Dikarya</taxon>
        <taxon>Ascomycota</taxon>
        <taxon>Pezizomycotina</taxon>
        <taxon>Sordariomycetes</taxon>
        <taxon>Sordariomycetidae</taxon>
        <taxon>Diaporthales</taxon>
        <taxon>Cytosporaceae</taxon>
        <taxon>Cytospora</taxon>
    </lineage>
</organism>
<feature type="compositionally biased region" description="Polar residues" evidence="1">
    <location>
        <begin position="54"/>
        <end position="67"/>
    </location>
</feature>
<proteinExistence type="predicted"/>
<evidence type="ECO:0000313" key="3">
    <source>
        <dbReference type="Proteomes" id="UP000078559"/>
    </source>
</evidence>
<keyword evidence="3" id="KW-1185">Reference proteome</keyword>
<dbReference type="AlphaFoldDB" id="A0A194W1D1"/>
<protein>
    <submittedName>
        <fullName evidence="2">Uncharacterized protein</fullName>
    </submittedName>
</protein>
<dbReference type="Proteomes" id="UP000078559">
    <property type="component" value="Chromosome 6"/>
</dbReference>
<name>A0A194W1D1_CYTMA</name>
<gene>
    <name evidence="2" type="ORF">VM1G_05666</name>
</gene>
<dbReference type="OrthoDB" id="5243413at2759"/>
<feature type="compositionally biased region" description="Basic and acidic residues" evidence="1">
    <location>
        <begin position="170"/>
        <end position="199"/>
    </location>
</feature>
<accession>A0A194W1D1</accession>
<evidence type="ECO:0000256" key="1">
    <source>
        <dbReference type="SAM" id="MobiDB-lite"/>
    </source>
</evidence>
<dbReference type="EMBL" id="CM003103">
    <property type="protein sequence ID" value="KUI70274.1"/>
    <property type="molecule type" value="Genomic_DNA"/>
</dbReference>
<sequence>MADRKKPGKNSSRLGEKKRVPTPDWVNRDAGPNGLPSPVLQAGFDVGIDLSVPRGQNSHDNSAQLTAGNAPDQAAGTGAAAASVAASTKKTPASKKSVVSTSKKKAKTPKEGPITPKKPAQRMAGMPAKVTPSKRIHEATFPDLSYYSSSKKKDEDVGVESDSDSAPYKADGRSDYTEHSSDNEDDFNKNEREFGFRNEIDDEDEYTKYYDGDDHYVKKPRC</sequence>
<feature type="region of interest" description="Disordered" evidence="1">
    <location>
        <begin position="1"/>
        <end position="199"/>
    </location>
</feature>
<evidence type="ECO:0000313" key="2">
    <source>
        <dbReference type="EMBL" id="KUI70274.1"/>
    </source>
</evidence>